<keyword evidence="1 6" id="KW-0963">Cytoplasm</keyword>
<protein>
    <recommendedName>
        <fullName evidence="6">Ribosomal RNA small subunit methyltransferase I</fullName>
        <ecNumber evidence="6">2.1.1.198</ecNumber>
    </recommendedName>
    <alternativeName>
        <fullName evidence="6">16S rRNA 2'-O-ribose C1402 methyltransferase</fullName>
    </alternativeName>
    <alternativeName>
        <fullName evidence="6">rRNA (cytidine-2'-O-)-methyltransferase RsmI</fullName>
    </alternativeName>
</protein>
<comment type="similarity">
    <text evidence="6">Belongs to the methyltransferase superfamily. RsmI family.</text>
</comment>
<dbReference type="SUPFAM" id="SSF53790">
    <property type="entry name" value="Tetrapyrrole methylase"/>
    <property type="match status" value="1"/>
</dbReference>
<dbReference type="InterPro" id="IPR035996">
    <property type="entry name" value="4pyrrol_Methylase_sf"/>
</dbReference>
<keyword evidence="2 6" id="KW-0698">rRNA processing</keyword>
<evidence type="ECO:0000256" key="3">
    <source>
        <dbReference type="ARBA" id="ARBA00022603"/>
    </source>
</evidence>
<dbReference type="PANTHER" id="PTHR46111">
    <property type="entry name" value="RIBOSOMAL RNA SMALL SUBUNIT METHYLTRANSFERASE I"/>
    <property type="match status" value="1"/>
</dbReference>
<evidence type="ECO:0000256" key="4">
    <source>
        <dbReference type="ARBA" id="ARBA00022679"/>
    </source>
</evidence>
<dbReference type="NCBIfam" id="TIGR00096">
    <property type="entry name" value="16S rRNA (cytidine(1402)-2'-O)-methyltransferase"/>
    <property type="match status" value="1"/>
</dbReference>
<dbReference type="GO" id="GO:0005737">
    <property type="term" value="C:cytoplasm"/>
    <property type="evidence" value="ECO:0007669"/>
    <property type="project" value="UniProtKB-SubCell"/>
</dbReference>
<evidence type="ECO:0000313" key="8">
    <source>
        <dbReference type="EMBL" id="REE02371.1"/>
    </source>
</evidence>
<dbReference type="HAMAP" id="MF_01877">
    <property type="entry name" value="16SrRNA_methyltr_I"/>
    <property type="match status" value="1"/>
</dbReference>
<dbReference type="Gene3D" id="3.40.1010.10">
    <property type="entry name" value="Cobalt-precorrin-4 Transmethylase, Domain 1"/>
    <property type="match status" value="1"/>
</dbReference>
<comment type="catalytic activity">
    <reaction evidence="6">
        <text>cytidine(1402) in 16S rRNA + S-adenosyl-L-methionine = 2'-O-methylcytidine(1402) in 16S rRNA + S-adenosyl-L-homocysteine + H(+)</text>
        <dbReference type="Rhea" id="RHEA:42924"/>
        <dbReference type="Rhea" id="RHEA-COMP:10285"/>
        <dbReference type="Rhea" id="RHEA-COMP:10286"/>
        <dbReference type="ChEBI" id="CHEBI:15378"/>
        <dbReference type="ChEBI" id="CHEBI:57856"/>
        <dbReference type="ChEBI" id="CHEBI:59789"/>
        <dbReference type="ChEBI" id="CHEBI:74495"/>
        <dbReference type="ChEBI" id="CHEBI:82748"/>
        <dbReference type="EC" id="2.1.1.198"/>
    </reaction>
</comment>
<accession>A0A3D9L7P1</accession>
<evidence type="ECO:0000256" key="6">
    <source>
        <dbReference type="HAMAP-Rule" id="MF_01877"/>
    </source>
</evidence>
<proteinExistence type="inferred from homology"/>
<comment type="caution">
    <text evidence="8">The sequence shown here is derived from an EMBL/GenBank/DDBJ whole genome shotgun (WGS) entry which is preliminary data.</text>
</comment>
<dbReference type="InterPro" id="IPR008189">
    <property type="entry name" value="rRNA_ssu_MeTfrase_I"/>
</dbReference>
<dbReference type="InterPro" id="IPR014777">
    <property type="entry name" value="4pyrrole_Mease_sub1"/>
</dbReference>
<keyword evidence="4 6" id="KW-0808">Transferase</keyword>
<dbReference type="AlphaFoldDB" id="A0A3D9L7P1"/>
<dbReference type="EMBL" id="QREH01000001">
    <property type="protein sequence ID" value="REE02371.1"/>
    <property type="molecule type" value="Genomic_DNA"/>
</dbReference>
<comment type="subcellular location">
    <subcellularLocation>
        <location evidence="6">Cytoplasm</location>
    </subcellularLocation>
</comment>
<dbReference type="InterPro" id="IPR014776">
    <property type="entry name" value="4pyrrole_Mease_sub2"/>
</dbReference>
<dbReference type="InterPro" id="IPR000878">
    <property type="entry name" value="4pyrrol_Mease"/>
</dbReference>
<organism evidence="8 9">
    <name type="scientific">Citricoccus muralis</name>
    <dbReference type="NCBI Taxonomy" id="169134"/>
    <lineage>
        <taxon>Bacteria</taxon>
        <taxon>Bacillati</taxon>
        <taxon>Actinomycetota</taxon>
        <taxon>Actinomycetes</taxon>
        <taxon>Micrococcales</taxon>
        <taxon>Micrococcaceae</taxon>
        <taxon>Citricoccus</taxon>
    </lineage>
</organism>
<evidence type="ECO:0000256" key="5">
    <source>
        <dbReference type="ARBA" id="ARBA00022691"/>
    </source>
</evidence>
<evidence type="ECO:0000256" key="1">
    <source>
        <dbReference type="ARBA" id="ARBA00022490"/>
    </source>
</evidence>
<keyword evidence="3 6" id="KW-0489">Methyltransferase</keyword>
<dbReference type="FunFam" id="3.30.950.10:FF:000002">
    <property type="entry name" value="Ribosomal RNA small subunit methyltransferase I"/>
    <property type="match status" value="1"/>
</dbReference>
<keyword evidence="9" id="KW-1185">Reference proteome</keyword>
<keyword evidence="5 6" id="KW-0949">S-adenosyl-L-methionine</keyword>
<evidence type="ECO:0000313" key="9">
    <source>
        <dbReference type="Proteomes" id="UP000256727"/>
    </source>
</evidence>
<gene>
    <name evidence="6" type="primary">rsmI</name>
    <name evidence="8" type="ORF">C8E99_0139</name>
</gene>
<dbReference type="PIRSF" id="PIRSF005917">
    <property type="entry name" value="MTase_YraL"/>
    <property type="match status" value="1"/>
</dbReference>
<dbReference type="FunFam" id="3.40.1010.10:FF:000007">
    <property type="entry name" value="Ribosomal RNA small subunit methyltransferase I"/>
    <property type="match status" value="1"/>
</dbReference>
<sequence>MAPTQTPEDRLGETPGQIVLAATPIGNLADASQRLKDLLATADIVAAEDTRRAHHLAHGLGVKITGKVVSHHEHNERESTPELLAAARGGAVVAVVTDAGMPLVSDPGYRLVSTAAAEGVDVTCAPGPSAVTTALALSGLPTDRFAFEGFLPRKEGERARLLTELSRDARTLVFFESPHRLATSLASLRDAFGADRPACVARELSKLHEEVARGSLADLVEWANSKEIRGEIVIVTGGTEAEPDTDTAGQVADVEVLVASGTRLKEAVNTVAAARGIPKRDLYEAVLAARA</sequence>
<dbReference type="Pfam" id="PF00590">
    <property type="entry name" value="TP_methylase"/>
    <property type="match status" value="1"/>
</dbReference>
<dbReference type="OrthoDB" id="9809084at2"/>
<evidence type="ECO:0000256" key="2">
    <source>
        <dbReference type="ARBA" id="ARBA00022552"/>
    </source>
</evidence>
<dbReference type="PANTHER" id="PTHR46111:SF1">
    <property type="entry name" value="RIBOSOMAL RNA SMALL SUBUNIT METHYLTRANSFERASE I"/>
    <property type="match status" value="1"/>
</dbReference>
<dbReference type="Gene3D" id="3.30.950.10">
    <property type="entry name" value="Methyltransferase, Cobalt-precorrin-4 Transmethylase, Domain 2"/>
    <property type="match status" value="1"/>
</dbReference>
<dbReference type="Proteomes" id="UP000256727">
    <property type="component" value="Unassembled WGS sequence"/>
</dbReference>
<evidence type="ECO:0000259" key="7">
    <source>
        <dbReference type="Pfam" id="PF00590"/>
    </source>
</evidence>
<comment type="function">
    <text evidence="6">Catalyzes the 2'-O-methylation of the ribose of cytidine 1402 (C1402) in 16S rRNA.</text>
</comment>
<reference evidence="8 9" key="1">
    <citation type="submission" date="2018-07" db="EMBL/GenBank/DDBJ databases">
        <title>Sequencing the genomes of 1000 actinobacteria strains.</title>
        <authorList>
            <person name="Klenk H.-P."/>
        </authorList>
    </citation>
    <scope>NUCLEOTIDE SEQUENCE [LARGE SCALE GENOMIC DNA]</scope>
    <source>
        <strain evidence="8 9">DSM 14442</strain>
    </source>
</reference>
<name>A0A3D9L7P1_9MICC</name>
<dbReference type="EC" id="2.1.1.198" evidence="6"/>
<dbReference type="RefSeq" id="WP_115930657.1">
    <property type="nucleotide sequence ID" value="NZ_QREH01000001.1"/>
</dbReference>
<dbReference type="GO" id="GO:0070677">
    <property type="term" value="F:rRNA (cytosine-2'-O-)-methyltransferase activity"/>
    <property type="evidence" value="ECO:0007669"/>
    <property type="project" value="UniProtKB-UniRule"/>
</dbReference>
<feature type="domain" description="Tetrapyrrole methylase" evidence="7">
    <location>
        <begin position="18"/>
        <end position="219"/>
    </location>
</feature>
<dbReference type="CDD" id="cd11648">
    <property type="entry name" value="RsmI"/>
    <property type="match status" value="1"/>
</dbReference>